<feature type="compositionally biased region" description="Basic residues" evidence="1">
    <location>
        <begin position="1"/>
        <end position="23"/>
    </location>
</feature>
<comment type="caution">
    <text evidence="2">The sequence shown here is derived from an EMBL/GenBank/DDBJ whole genome shotgun (WGS) entry which is preliminary data.</text>
</comment>
<evidence type="ECO:0000313" key="2">
    <source>
        <dbReference type="EMBL" id="KAJ6636946.1"/>
    </source>
</evidence>
<organism evidence="2 3">
    <name type="scientific">Pseudolycoriella hygida</name>
    <dbReference type="NCBI Taxonomy" id="35572"/>
    <lineage>
        <taxon>Eukaryota</taxon>
        <taxon>Metazoa</taxon>
        <taxon>Ecdysozoa</taxon>
        <taxon>Arthropoda</taxon>
        <taxon>Hexapoda</taxon>
        <taxon>Insecta</taxon>
        <taxon>Pterygota</taxon>
        <taxon>Neoptera</taxon>
        <taxon>Endopterygota</taxon>
        <taxon>Diptera</taxon>
        <taxon>Nematocera</taxon>
        <taxon>Sciaroidea</taxon>
        <taxon>Sciaridae</taxon>
        <taxon>Pseudolycoriella</taxon>
    </lineage>
</organism>
<dbReference type="OrthoDB" id="8055655at2759"/>
<accession>A0A9Q0RYA6</accession>
<sequence length="235" mass="27545">MNNRKMSSKRSHKARNPKHKSNRYKNYSDNRSYINGIVRYQEENGLRNKYRASTESTKHYPNGVFSLRSVQKFEDNYEPPYIKKFNRRNKQLLNILEGIPESNKIDKPKKHVTKSDHKKYHWVEVNLFEEQRPYQSAQNTSTLYETDSVINEIPGERDSNAKNDDTMVIKEPNSKNHSKSEKFNYHRVASPKLVGFGSFGMLRKQQLPFVAITDKRLSHSSSRAYSQQPSNLSMP</sequence>
<evidence type="ECO:0000256" key="1">
    <source>
        <dbReference type="SAM" id="MobiDB-lite"/>
    </source>
</evidence>
<feature type="region of interest" description="Disordered" evidence="1">
    <location>
        <begin position="154"/>
        <end position="182"/>
    </location>
</feature>
<dbReference type="EMBL" id="WJQU01000003">
    <property type="protein sequence ID" value="KAJ6636946.1"/>
    <property type="molecule type" value="Genomic_DNA"/>
</dbReference>
<dbReference type="AlphaFoldDB" id="A0A9Q0RYA6"/>
<protein>
    <submittedName>
        <fullName evidence="2">Uncharacterized protein</fullName>
    </submittedName>
</protein>
<reference evidence="2" key="1">
    <citation type="submission" date="2022-07" db="EMBL/GenBank/DDBJ databases">
        <authorList>
            <person name="Trinca V."/>
            <person name="Uliana J.V.C."/>
            <person name="Torres T.T."/>
            <person name="Ward R.J."/>
            <person name="Monesi N."/>
        </authorList>
    </citation>
    <scope>NUCLEOTIDE SEQUENCE</scope>
    <source>
        <strain evidence="2">HSMRA1968</strain>
        <tissue evidence="2">Whole embryos</tissue>
    </source>
</reference>
<evidence type="ECO:0000313" key="3">
    <source>
        <dbReference type="Proteomes" id="UP001151699"/>
    </source>
</evidence>
<name>A0A9Q0RYA6_9DIPT</name>
<feature type="region of interest" description="Disordered" evidence="1">
    <location>
        <begin position="1"/>
        <end position="28"/>
    </location>
</feature>
<gene>
    <name evidence="2" type="ORF">Bhyg_09672</name>
</gene>
<proteinExistence type="predicted"/>
<dbReference type="Proteomes" id="UP001151699">
    <property type="component" value="Chromosome X"/>
</dbReference>
<keyword evidence="3" id="KW-1185">Reference proteome</keyword>